<dbReference type="Proteomes" id="UP000728032">
    <property type="component" value="Unassembled WGS sequence"/>
</dbReference>
<comment type="subcellular location">
    <subcellularLocation>
        <location evidence="2">Membrane</location>
        <topology evidence="2">Multi-pass membrane protein</topology>
    </subcellularLocation>
</comment>
<dbReference type="GO" id="GO:0016020">
    <property type="term" value="C:membrane"/>
    <property type="evidence" value="ECO:0007669"/>
    <property type="project" value="UniProtKB-SubCell"/>
</dbReference>
<evidence type="ECO:0000256" key="4">
    <source>
        <dbReference type="ARBA" id="ARBA00022617"/>
    </source>
</evidence>
<proteinExistence type="predicted"/>
<feature type="transmembrane region" description="Helical" evidence="11">
    <location>
        <begin position="313"/>
        <end position="333"/>
    </location>
</feature>
<keyword evidence="14" id="KW-1185">Reference proteome</keyword>
<feature type="transmembrane region" description="Helical" evidence="11">
    <location>
        <begin position="105"/>
        <end position="127"/>
    </location>
</feature>
<feature type="transmembrane region" description="Helical" evidence="11">
    <location>
        <begin position="271"/>
        <end position="293"/>
    </location>
</feature>
<evidence type="ECO:0000256" key="6">
    <source>
        <dbReference type="ARBA" id="ARBA00022723"/>
    </source>
</evidence>
<dbReference type="InterPro" id="IPR006593">
    <property type="entry name" value="Cyt_b561/ferric_Rdtase_TM"/>
</dbReference>
<keyword evidence="10 11" id="KW-0472">Membrane</keyword>
<accession>A0A7R9QTZ4</accession>
<dbReference type="PANTHER" id="PTHR10106:SF0">
    <property type="entry name" value="LD36721P"/>
    <property type="match status" value="1"/>
</dbReference>
<feature type="transmembrane region" description="Helical" evidence="11">
    <location>
        <begin position="171"/>
        <end position="189"/>
    </location>
</feature>
<dbReference type="SMART" id="SM00665">
    <property type="entry name" value="B561"/>
    <property type="match status" value="1"/>
</dbReference>
<dbReference type="EMBL" id="OC927249">
    <property type="protein sequence ID" value="CAD7657128.1"/>
    <property type="molecule type" value="Genomic_DNA"/>
</dbReference>
<evidence type="ECO:0000256" key="11">
    <source>
        <dbReference type="SAM" id="Phobius"/>
    </source>
</evidence>
<evidence type="ECO:0000256" key="1">
    <source>
        <dbReference type="ARBA" id="ARBA00001970"/>
    </source>
</evidence>
<dbReference type="Gene3D" id="1.20.120.1770">
    <property type="match status" value="2"/>
</dbReference>
<evidence type="ECO:0000256" key="8">
    <source>
        <dbReference type="ARBA" id="ARBA00022989"/>
    </source>
</evidence>
<keyword evidence="5 11" id="KW-0812">Transmembrane</keyword>
<dbReference type="InterPro" id="IPR043205">
    <property type="entry name" value="CYB561/CYBRD1-like"/>
</dbReference>
<organism evidence="13">
    <name type="scientific">Oppiella nova</name>
    <dbReference type="NCBI Taxonomy" id="334625"/>
    <lineage>
        <taxon>Eukaryota</taxon>
        <taxon>Metazoa</taxon>
        <taxon>Ecdysozoa</taxon>
        <taxon>Arthropoda</taxon>
        <taxon>Chelicerata</taxon>
        <taxon>Arachnida</taxon>
        <taxon>Acari</taxon>
        <taxon>Acariformes</taxon>
        <taxon>Sarcoptiformes</taxon>
        <taxon>Oribatida</taxon>
        <taxon>Brachypylina</taxon>
        <taxon>Oppioidea</taxon>
        <taxon>Oppiidae</taxon>
        <taxon>Oppiella</taxon>
    </lineage>
</organism>
<feature type="transmembrane region" description="Helical" evidence="11">
    <location>
        <begin position="62"/>
        <end position="85"/>
    </location>
</feature>
<dbReference type="PANTHER" id="PTHR10106">
    <property type="entry name" value="CYTOCHROME B561-RELATED"/>
    <property type="match status" value="1"/>
</dbReference>
<evidence type="ECO:0000313" key="14">
    <source>
        <dbReference type="Proteomes" id="UP000728032"/>
    </source>
</evidence>
<keyword evidence="4" id="KW-0349">Heme</keyword>
<feature type="domain" description="Cytochrome b561" evidence="12">
    <location>
        <begin position="1"/>
        <end position="128"/>
    </location>
</feature>
<dbReference type="AlphaFoldDB" id="A0A7R9QTZ4"/>
<dbReference type="FunFam" id="1.20.120.1770:FF:000001">
    <property type="entry name" value="Cytochrome b reductase 1"/>
    <property type="match status" value="1"/>
</dbReference>
<dbReference type="OrthoDB" id="907479at2759"/>
<gene>
    <name evidence="13" type="ORF">ONB1V03_LOCUS13760</name>
</gene>
<evidence type="ECO:0000256" key="9">
    <source>
        <dbReference type="ARBA" id="ARBA00023004"/>
    </source>
</evidence>
<evidence type="ECO:0000259" key="12">
    <source>
        <dbReference type="PROSITE" id="PS50939"/>
    </source>
</evidence>
<dbReference type="EMBL" id="CAJPVJ010012424">
    <property type="protein sequence ID" value="CAG2174314.1"/>
    <property type="molecule type" value="Genomic_DNA"/>
</dbReference>
<keyword evidence="3" id="KW-0813">Transport</keyword>
<feature type="transmembrane region" description="Helical" evidence="11">
    <location>
        <begin position="234"/>
        <end position="259"/>
    </location>
</feature>
<dbReference type="GO" id="GO:0046872">
    <property type="term" value="F:metal ion binding"/>
    <property type="evidence" value="ECO:0007669"/>
    <property type="project" value="UniProtKB-KW"/>
</dbReference>
<evidence type="ECO:0000256" key="7">
    <source>
        <dbReference type="ARBA" id="ARBA00022982"/>
    </source>
</evidence>
<dbReference type="PROSITE" id="PS50939">
    <property type="entry name" value="CYTOCHROME_B561"/>
    <property type="match status" value="2"/>
</dbReference>
<reference evidence="13" key="1">
    <citation type="submission" date="2020-11" db="EMBL/GenBank/DDBJ databases">
        <authorList>
            <person name="Tran Van P."/>
        </authorList>
    </citation>
    <scope>NUCLEOTIDE SEQUENCE</scope>
</reference>
<dbReference type="GO" id="GO:0016491">
    <property type="term" value="F:oxidoreductase activity"/>
    <property type="evidence" value="ECO:0007669"/>
    <property type="project" value="InterPro"/>
</dbReference>
<evidence type="ECO:0000256" key="10">
    <source>
        <dbReference type="ARBA" id="ARBA00023136"/>
    </source>
</evidence>
<keyword evidence="8 11" id="KW-1133">Transmembrane helix</keyword>
<evidence type="ECO:0000256" key="5">
    <source>
        <dbReference type="ARBA" id="ARBA00022692"/>
    </source>
</evidence>
<name>A0A7R9QTZ4_9ACAR</name>
<keyword evidence="9" id="KW-0408">Iron</keyword>
<keyword evidence="7" id="KW-0249">Electron transport</keyword>
<evidence type="ECO:0000313" key="13">
    <source>
        <dbReference type="EMBL" id="CAD7657128.1"/>
    </source>
</evidence>
<keyword evidence="6" id="KW-0479">Metal-binding</keyword>
<feature type="domain" description="Cytochrome b561" evidence="12">
    <location>
        <begin position="134"/>
        <end position="334"/>
    </location>
</feature>
<feature type="transmembrane region" description="Helical" evidence="11">
    <location>
        <begin position="139"/>
        <end position="159"/>
    </location>
</feature>
<protein>
    <recommendedName>
        <fullName evidence="12">Cytochrome b561 domain-containing protein</fullName>
    </recommendedName>
</protein>
<feature type="non-terminal residue" evidence="13">
    <location>
        <position position="1"/>
    </location>
</feature>
<comment type="cofactor">
    <cofactor evidence="1">
        <name>heme b</name>
        <dbReference type="ChEBI" id="CHEBI:60344"/>
    </cofactor>
</comment>
<dbReference type="Pfam" id="PF03188">
    <property type="entry name" value="Cytochrom_B561"/>
    <property type="match status" value="2"/>
</dbReference>
<evidence type="ECO:0000256" key="2">
    <source>
        <dbReference type="ARBA" id="ARBA00004141"/>
    </source>
</evidence>
<sequence>LGISLAGVYAAYSYHTVKNIPHYYSLHSWLGGGLMAMYAMNHIGGFITFIKPGLPSLRKLILPFHVFIGTACIVLAGGVAISGLTEKALFSLTTKGQEYRNLPEPALLINAFGVSIVLFIIAVLYLVTRPQYARKDVLGIGMIGICCLLTNKHLGGFSLNTPEQTFNYHPLLMATGMVFINANGILFYRISGCFKYPTQKFLHMCLQLTALVVSLAGAYAAFNFHTVKNIPHYYSLHSWLGGASICMFAMSQFGGFLAFMWPGMPAYRRSILPLHVFGGIISIVLAGGVAIAGLTEKATKEGQEYRDLPEPALLINAFGVSIVLFIISVVYLVTRPDYKRVDVPAINKRD</sequence>
<evidence type="ECO:0000256" key="3">
    <source>
        <dbReference type="ARBA" id="ARBA00022448"/>
    </source>
</evidence>
<feature type="transmembrane region" description="Helical" evidence="11">
    <location>
        <begin position="29"/>
        <end position="50"/>
    </location>
</feature>
<feature type="transmembrane region" description="Helical" evidence="11">
    <location>
        <begin position="201"/>
        <end position="222"/>
    </location>
</feature>